<keyword evidence="1" id="KW-0472">Membrane</keyword>
<reference evidence="2 3" key="1">
    <citation type="submission" date="2012-08" db="EMBL/GenBank/DDBJ databases">
        <title>Genome sequencing of Lactobacillus florum 8D.</title>
        <authorList>
            <person name="Kim E.B."/>
            <person name="Marco M.L."/>
        </authorList>
    </citation>
    <scope>NUCLEOTIDE SEQUENCE [LARGE SCALE GENOMIC DNA]</scope>
    <source>
        <strain evidence="2 3">8D</strain>
    </source>
</reference>
<name>W9ED46_9LACO</name>
<gene>
    <name evidence="2" type="ORF">B808_1054</name>
</gene>
<evidence type="ECO:0000313" key="2">
    <source>
        <dbReference type="EMBL" id="ETO40048.1"/>
    </source>
</evidence>
<evidence type="ECO:0000313" key="3">
    <source>
        <dbReference type="Proteomes" id="UP000019474"/>
    </source>
</evidence>
<accession>W9ED46</accession>
<dbReference type="AlphaFoldDB" id="W9ED46"/>
<keyword evidence="1" id="KW-1133">Transmembrane helix</keyword>
<comment type="caution">
    <text evidence="2">The sequence shown here is derived from an EMBL/GenBank/DDBJ whole genome shotgun (WGS) entry which is preliminary data.</text>
</comment>
<organism evidence="2 3">
    <name type="scientific">Fructilactobacillus florum 8D</name>
    <dbReference type="NCBI Taxonomy" id="1221538"/>
    <lineage>
        <taxon>Bacteria</taxon>
        <taxon>Bacillati</taxon>
        <taxon>Bacillota</taxon>
        <taxon>Bacilli</taxon>
        <taxon>Lactobacillales</taxon>
        <taxon>Lactobacillaceae</taxon>
        <taxon>Fructilactobacillus</taxon>
    </lineage>
</organism>
<evidence type="ECO:0000256" key="1">
    <source>
        <dbReference type="SAM" id="Phobius"/>
    </source>
</evidence>
<keyword evidence="1" id="KW-0812">Transmembrane</keyword>
<keyword evidence="3" id="KW-1185">Reference proteome</keyword>
<dbReference type="EMBL" id="ALXG01000044">
    <property type="protein sequence ID" value="ETO40048.1"/>
    <property type="molecule type" value="Genomic_DNA"/>
</dbReference>
<proteinExistence type="predicted"/>
<sequence>MVLKFLFRNNMTQNTFKYEYQRFGYTLAVTNVFNLYLSIFNK</sequence>
<feature type="transmembrane region" description="Helical" evidence="1">
    <location>
        <begin position="20"/>
        <end position="40"/>
    </location>
</feature>
<protein>
    <submittedName>
        <fullName evidence="2">Uncharacterized protein</fullName>
    </submittedName>
</protein>
<dbReference type="Proteomes" id="UP000019474">
    <property type="component" value="Unassembled WGS sequence"/>
</dbReference>